<proteinExistence type="predicted"/>
<evidence type="ECO:0000313" key="2">
    <source>
        <dbReference type="EMBL" id="WXA96470.1"/>
    </source>
</evidence>
<evidence type="ECO:0000313" key="3">
    <source>
        <dbReference type="Proteomes" id="UP001379533"/>
    </source>
</evidence>
<keyword evidence="3" id="KW-1185">Reference proteome</keyword>
<dbReference type="SUPFAM" id="SSF53474">
    <property type="entry name" value="alpha/beta-Hydrolases"/>
    <property type="match status" value="1"/>
</dbReference>
<feature type="compositionally biased region" description="Low complexity" evidence="1">
    <location>
        <begin position="553"/>
        <end position="568"/>
    </location>
</feature>
<name>A0ABZ2KHD2_9BACT</name>
<reference evidence="2 3" key="1">
    <citation type="submission" date="2021-12" db="EMBL/GenBank/DDBJ databases">
        <title>Discovery of the Pendulisporaceae a myxobacterial family with distinct sporulation behavior and unique specialized metabolism.</title>
        <authorList>
            <person name="Garcia R."/>
            <person name="Popoff A."/>
            <person name="Bader C.D."/>
            <person name="Loehr J."/>
            <person name="Walesch S."/>
            <person name="Walt C."/>
            <person name="Boldt J."/>
            <person name="Bunk B."/>
            <person name="Haeckl F.J.F.P.J."/>
            <person name="Gunesch A.P."/>
            <person name="Birkelbach J."/>
            <person name="Nuebel U."/>
            <person name="Pietschmann T."/>
            <person name="Bach T."/>
            <person name="Mueller R."/>
        </authorList>
    </citation>
    <scope>NUCLEOTIDE SEQUENCE [LARGE SCALE GENOMIC DNA]</scope>
    <source>
        <strain evidence="2 3">MSr12523</strain>
    </source>
</reference>
<dbReference type="RefSeq" id="WP_394847085.1">
    <property type="nucleotide sequence ID" value="NZ_CP089982.1"/>
</dbReference>
<protein>
    <submittedName>
        <fullName evidence="2">Uncharacterized protein</fullName>
    </submittedName>
</protein>
<feature type="region of interest" description="Disordered" evidence="1">
    <location>
        <begin position="550"/>
        <end position="570"/>
    </location>
</feature>
<dbReference type="PANTHER" id="PTHR33428:SF14">
    <property type="entry name" value="CARBOXYLESTERASE TYPE B DOMAIN-CONTAINING PROTEIN"/>
    <property type="match status" value="1"/>
</dbReference>
<dbReference type="InterPro" id="IPR029058">
    <property type="entry name" value="AB_hydrolase_fold"/>
</dbReference>
<sequence>MTSAEYKFPAAMDPDVESTQATELWAQVYRPENLGDSAHPVLVFLHGNHATCGIGTNPRKDNSCDYTRTGTCPSGYVVTPNHLGYAYVAERLASHGYVVVSINANRGINCRNDGPSATDPYLNFARGRLVLKHLQKLSEWNANGGTPASLGVELQGKLDFSQIGLMGHSRGGEGIRAAYNLYREANSTWPTKILSPVSFRALFEIGPVDGQLPNTTPPFPRLNADGTVWSVLLPMCDGDVYNLQGVLPYDRMLRIPTETPAAQKSTFTVWGANHNFYNTEWQEVDGTSSPTDQNDCVGHAKLWEIGAIGSESQRATGLVGMMGLFRANVGPNADPKYNQVFNPMFALPPLVKNIDRGYTDSSSSVVTTTIEDFTQPAGKNSHGTANEQNGIDPIVHGTVPNHADAQKAGRISWQSASADAFFQTNWSVAGEGQDISSYKTLDLRISRQYNETLNVAEQTSLSVQLALADGSVSNSVSLNSYTVLRGPVGGKRGGRHPILQSVRIPLADFGNVDLTKVRGVRFVFNETASGAIYLGNVSLSNILTVASTPPTLASSGAPSGTTPGGTTSMVSHYTKGNSIKSIRHVQAPGNGAVDETRTIEIELETAENFPVRDAIPTLRIGDREFGASRHPNGDTRRIVFILPEADFAAAKNGENVTVHYGDYEHEAHWVFGKLDKRALR</sequence>
<dbReference type="Gene3D" id="3.40.50.1820">
    <property type="entry name" value="alpha/beta hydrolase"/>
    <property type="match status" value="1"/>
</dbReference>
<evidence type="ECO:0000256" key="1">
    <source>
        <dbReference type="SAM" id="MobiDB-lite"/>
    </source>
</evidence>
<dbReference type="PANTHER" id="PTHR33428">
    <property type="entry name" value="CHLOROPHYLLASE-2, CHLOROPLASTIC"/>
    <property type="match status" value="1"/>
</dbReference>
<accession>A0ABZ2KHD2</accession>
<gene>
    <name evidence="2" type="ORF">LZC95_06405</name>
</gene>
<dbReference type="Gene3D" id="2.60.120.430">
    <property type="entry name" value="Galactose-binding lectin"/>
    <property type="match status" value="1"/>
</dbReference>
<dbReference type="EMBL" id="CP089982">
    <property type="protein sequence ID" value="WXA96470.1"/>
    <property type="molecule type" value="Genomic_DNA"/>
</dbReference>
<organism evidence="2 3">
    <name type="scientific">Pendulispora brunnea</name>
    <dbReference type="NCBI Taxonomy" id="2905690"/>
    <lineage>
        <taxon>Bacteria</taxon>
        <taxon>Pseudomonadati</taxon>
        <taxon>Myxococcota</taxon>
        <taxon>Myxococcia</taxon>
        <taxon>Myxococcales</taxon>
        <taxon>Sorangiineae</taxon>
        <taxon>Pendulisporaceae</taxon>
        <taxon>Pendulispora</taxon>
    </lineage>
</organism>
<dbReference type="Proteomes" id="UP001379533">
    <property type="component" value="Chromosome"/>
</dbReference>